<protein>
    <submittedName>
        <fullName evidence="1">Uncharacterized protein</fullName>
    </submittedName>
</protein>
<dbReference type="OrthoDB" id="2934473at2759"/>
<organism evidence="1 2">
    <name type="scientific">Cylindrobasidium torrendii FP15055 ss-10</name>
    <dbReference type="NCBI Taxonomy" id="1314674"/>
    <lineage>
        <taxon>Eukaryota</taxon>
        <taxon>Fungi</taxon>
        <taxon>Dikarya</taxon>
        <taxon>Basidiomycota</taxon>
        <taxon>Agaricomycotina</taxon>
        <taxon>Agaricomycetes</taxon>
        <taxon>Agaricomycetidae</taxon>
        <taxon>Agaricales</taxon>
        <taxon>Marasmiineae</taxon>
        <taxon>Physalacriaceae</taxon>
        <taxon>Cylindrobasidium</taxon>
    </lineage>
</organism>
<dbReference type="AlphaFoldDB" id="A0A0D7AU11"/>
<proteinExistence type="predicted"/>
<evidence type="ECO:0000313" key="2">
    <source>
        <dbReference type="Proteomes" id="UP000054007"/>
    </source>
</evidence>
<gene>
    <name evidence="1" type="ORF">CYLTODRAFT_229342</name>
</gene>
<reference evidence="1 2" key="1">
    <citation type="journal article" date="2015" name="Fungal Genet. Biol.">
        <title>Evolution of novel wood decay mechanisms in Agaricales revealed by the genome sequences of Fistulina hepatica and Cylindrobasidium torrendii.</title>
        <authorList>
            <person name="Floudas D."/>
            <person name="Held B.W."/>
            <person name="Riley R."/>
            <person name="Nagy L.G."/>
            <person name="Koehler G."/>
            <person name="Ransdell A.S."/>
            <person name="Younus H."/>
            <person name="Chow J."/>
            <person name="Chiniquy J."/>
            <person name="Lipzen A."/>
            <person name="Tritt A."/>
            <person name="Sun H."/>
            <person name="Haridas S."/>
            <person name="LaButti K."/>
            <person name="Ohm R.A."/>
            <person name="Kues U."/>
            <person name="Blanchette R.A."/>
            <person name="Grigoriev I.V."/>
            <person name="Minto R.E."/>
            <person name="Hibbett D.S."/>
        </authorList>
    </citation>
    <scope>NUCLEOTIDE SEQUENCE [LARGE SCALE GENOMIC DNA]</scope>
    <source>
        <strain evidence="1 2">FP15055 ss-10</strain>
    </source>
</reference>
<name>A0A0D7AU11_9AGAR</name>
<sequence length="59" mass="6936">MLGLISHEASQAEIAGAFVQTYRALSKEQWFEQDVLEMGFDMFMLEHALCKYKRCYAWL</sequence>
<keyword evidence="2" id="KW-1185">Reference proteome</keyword>
<evidence type="ECO:0000313" key="1">
    <source>
        <dbReference type="EMBL" id="KIY61339.1"/>
    </source>
</evidence>
<accession>A0A0D7AU11</accession>
<dbReference type="Proteomes" id="UP000054007">
    <property type="component" value="Unassembled WGS sequence"/>
</dbReference>
<dbReference type="EMBL" id="KN880971">
    <property type="protein sequence ID" value="KIY61339.1"/>
    <property type="molecule type" value="Genomic_DNA"/>
</dbReference>